<keyword evidence="3" id="KW-1185">Reference proteome</keyword>
<dbReference type="EMBL" id="CP042912">
    <property type="protein sequence ID" value="QEG23952.1"/>
    <property type="molecule type" value="Genomic_DNA"/>
</dbReference>
<feature type="region of interest" description="Disordered" evidence="1">
    <location>
        <begin position="98"/>
        <end position="140"/>
    </location>
</feature>
<name>A0A5B9PGS1_9BACT</name>
<evidence type="ECO:0000256" key="1">
    <source>
        <dbReference type="SAM" id="MobiDB-lite"/>
    </source>
</evidence>
<dbReference type="STRING" id="980251.GCA_001642875_04244"/>
<dbReference type="KEGG" id="mff:MFFC18_38570"/>
<proteinExistence type="predicted"/>
<dbReference type="AlphaFoldDB" id="A0A5B9PGS1"/>
<dbReference type="Proteomes" id="UP000322214">
    <property type="component" value="Chromosome"/>
</dbReference>
<accession>A0A5B9PGS1</accession>
<protein>
    <submittedName>
        <fullName evidence="2">Uncharacterized protein</fullName>
    </submittedName>
</protein>
<dbReference type="PROSITE" id="PS51257">
    <property type="entry name" value="PROKAR_LIPOPROTEIN"/>
    <property type="match status" value="1"/>
</dbReference>
<organism evidence="2 3">
    <name type="scientific">Mariniblastus fucicola</name>
    <dbReference type="NCBI Taxonomy" id="980251"/>
    <lineage>
        <taxon>Bacteria</taxon>
        <taxon>Pseudomonadati</taxon>
        <taxon>Planctomycetota</taxon>
        <taxon>Planctomycetia</taxon>
        <taxon>Pirellulales</taxon>
        <taxon>Pirellulaceae</taxon>
        <taxon>Mariniblastus</taxon>
    </lineage>
</organism>
<evidence type="ECO:0000313" key="3">
    <source>
        <dbReference type="Proteomes" id="UP000322214"/>
    </source>
</evidence>
<sequence>MLTKQSLPGVSWLLIAAAFLFVGCGEEVAVEQAAKPLPKLDFHKPESFEAAVARIREIHNAIVSEEALPAPITYTVVEVSHAHGDGNPHVHYHLAETEDHSHEGHDHEGHDHEGHDHEGHDHDGHDHGDHDHRDPFKAEPPRHKVSVDLFTELEDIVRWLPAIASDGDLPQDQWNQANALSEDMTGRLESIQGDGMPLLQRASYQEKAAEMEKCLGELEAIVVPTTSPSKSEPSE</sequence>
<reference evidence="2 3" key="1">
    <citation type="submission" date="2019-08" db="EMBL/GenBank/DDBJ databases">
        <title>Deep-cultivation of Planctomycetes and their phenomic and genomic characterization uncovers novel biology.</title>
        <authorList>
            <person name="Wiegand S."/>
            <person name="Jogler M."/>
            <person name="Boedeker C."/>
            <person name="Pinto D."/>
            <person name="Vollmers J."/>
            <person name="Rivas-Marin E."/>
            <person name="Kohn T."/>
            <person name="Peeters S.H."/>
            <person name="Heuer A."/>
            <person name="Rast P."/>
            <person name="Oberbeckmann S."/>
            <person name="Bunk B."/>
            <person name="Jeske O."/>
            <person name="Meyerdierks A."/>
            <person name="Storesund J.E."/>
            <person name="Kallscheuer N."/>
            <person name="Luecker S."/>
            <person name="Lage O.M."/>
            <person name="Pohl T."/>
            <person name="Merkel B.J."/>
            <person name="Hornburger P."/>
            <person name="Mueller R.-W."/>
            <person name="Bruemmer F."/>
            <person name="Labrenz M."/>
            <person name="Spormann A.M."/>
            <person name="Op den Camp H."/>
            <person name="Overmann J."/>
            <person name="Amann R."/>
            <person name="Jetten M.S.M."/>
            <person name="Mascher T."/>
            <person name="Medema M.H."/>
            <person name="Devos D.P."/>
            <person name="Kaster A.-K."/>
            <person name="Ovreas L."/>
            <person name="Rohde M."/>
            <person name="Galperin M.Y."/>
            <person name="Jogler C."/>
        </authorList>
    </citation>
    <scope>NUCLEOTIDE SEQUENCE [LARGE SCALE GENOMIC DNA]</scope>
    <source>
        <strain evidence="2 3">FC18</strain>
    </source>
</reference>
<dbReference type="RefSeq" id="WP_075082482.1">
    <property type="nucleotide sequence ID" value="NZ_CP042912.1"/>
</dbReference>
<evidence type="ECO:0000313" key="2">
    <source>
        <dbReference type="EMBL" id="QEG23952.1"/>
    </source>
</evidence>
<gene>
    <name evidence="2" type="ORF">MFFC18_38570</name>
</gene>